<evidence type="ECO:0000256" key="1">
    <source>
        <dbReference type="ARBA" id="ARBA00022737"/>
    </source>
</evidence>
<dbReference type="Gene3D" id="2.20.70.10">
    <property type="match status" value="1"/>
</dbReference>
<protein>
    <submittedName>
        <fullName evidence="7">RNA-binding protein</fullName>
    </submittedName>
</protein>
<dbReference type="GeneID" id="22911201"/>
<dbReference type="InterPro" id="IPR036020">
    <property type="entry name" value="WW_dom_sf"/>
</dbReference>
<dbReference type="PANTHER" id="PTHR48025">
    <property type="entry name" value="OS02G0815200 PROTEIN"/>
    <property type="match status" value="1"/>
</dbReference>
<dbReference type="InterPro" id="IPR001202">
    <property type="entry name" value="WW_dom"/>
</dbReference>
<dbReference type="PROSITE" id="PS01159">
    <property type="entry name" value="WW_DOMAIN_1"/>
    <property type="match status" value="1"/>
</dbReference>
<dbReference type="Pfam" id="PF00397">
    <property type="entry name" value="WW"/>
    <property type="match status" value="1"/>
</dbReference>
<dbReference type="GO" id="GO:1990904">
    <property type="term" value="C:ribonucleoprotein complex"/>
    <property type="evidence" value="ECO:0007669"/>
    <property type="project" value="InterPro"/>
</dbReference>
<dbReference type="eggNOG" id="KOG0144">
    <property type="taxonomic scope" value="Eukaryota"/>
</dbReference>
<feature type="domain" description="RRM" evidence="6">
    <location>
        <begin position="444"/>
        <end position="522"/>
    </location>
</feature>
<sequence length="538" mass="56771">MDQQAGPPTYISQDAILLPQVTETPEEVTRKVNLGEDGAELGPVPQVEVKLFVGRVPRTMDENSLRPLFGVFGTVTDIMIIKDRGTNTHGGAAFVRMSSLSHADAAIRALNNQWTPEGSTEPLQVRYASGESDKLGMPPEAAAPGVNAAKLFVGSLPRTATEEEVRLLFKPYGAVDEVFIMKDPMTNQSRGCAFVKLAYKEQAHYAIKKLNGTQPLPNAPRALEVRFAESKKTSPPPNSMAPFGMYASAPRNQQQPINSPGLGLAAGALQNMPAAAALQGIPAAAAAAALQGIPTAAAAAAAGMPTNPGLATGMASGLAGGLAGGLAQNGLVASPGGLAGMAATDMAGLGGAFGAGYATNAHPRSSGAWKEYFDNTGRPYYHNEATNKTQWDRPLEFLPLDMRPLQPPLQPQPQMQAQMQAQPQAQMQAQMQTTDNTTSGPAGSNIFVFHVPNDWTHDDLYDAFSAFGPIVSARIATDNLTNRNKGYAFVSYATIPSAVQAVLQMTGYPAGNKRLKVTIKKGEEHFAAPYFPANSPTS</sequence>
<feature type="domain" description="WW" evidence="5">
    <location>
        <begin position="369"/>
        <end position="396"/>
    </location>
</feature>
<dbReference type="CDD" id="cd00201">
    <property type="entry name" value="WW"/>
    <property type="match status" value="1"/>
</dbReference>
<dbReference type="InterPro" id="IPR012677">
    <property type="entry name" value="Nucleotide-bd_a/b_plait_sf"/>
</dbReference>
<dbReference type="Proteomes" id="UP000019763">
    <property type="component" value="Unassembled WGS sequence"/>
</dbReference>
<dbReference type="Gene3D" id="3.30.70.330">
    <property type="match status" value="3"/>
</dbReference>
<dbReference type="PROSITE" id="PS50102">
    <property type="entry name" value="RRM"/>
    <property type="match status" value="3"/>
</dbReference>
<evidence type="ECO:0000256" key="4">
    <source>
        <dbReference type="SAM" id="MobiDB-lite"/>
    </source>
</evidence>
<reference evidence="7" key="1">
    <citation type="submission" date="2013-12" db="EMBL/GenBank/DDBJ databases">
        <authorList>
            <person name="Omoto C.K."/>
            <person name="Sibley D."/>
            <person name="Venepally P."/>
            <person name="Hadjithomas M."/>
            <person name="Karamycheva S."/>
            <person name="Brunk B."/>
            <person name="Roos D."/>
            <person name="Caler E."/>
            <person name="Lorenzi H."/>
        </authorList>
    </citation>
    <scope>NUCLEOTIDE SEQUENCE</scope>
</reference>
<dbReference type="GO" id="GO:0005737">
    <property type="term" value="C:cytoplasm"/>
    <property type="evidence" value="ECO:0007669"/>
    <property type="project" value="UniProtKB-ARBA"/>
</dbReference>
<keyword evidence="8" id="KW-1185">Reference proteome</keyword>
<dbReference type="FunFam" id="3.30.70.330:FF:000383">
    <property type="entry name" value="Sex lethal, isoform D"/>
    <property type="match status" value="1"/>
</dbReference>
<dbReference type="OMA" id="FPCHPAP"/>
<proteinExistence type="predicted"/>
<dbReference type="SUPFAM" id="SSF54928">
    <property type="entry name" value="RNA-binding domain, RBD"/>
    <property type="match status" value="2"/>
</dbReference>
<feature type="region of interest" description="Disordered" evidence="4">
    <location>
        <begin position="406"/>
        <end position="425"/>
    </location>
</feature>
<evidence type="ECO:0000256" key="3">
    <source>
        <dbReference type="PROSITE-ProRule" id="PRU00176"/>
    </source>
</evidence>
<dbReference type="EMBL" id="AFNH02000204">
    <property type="protein sequence ID" value="EZG79290.1"/>
    <property type="molecule type" value="Genomic_DNA"/>
</dbReference>
<dbReference type="Pfam" id="PF00076">
    <property type="entry name" value="RRM_1"/>
    <property type="match status" value="3"/>
</dbReference>
<dbReference type="GO" id="GO:0003729">
    <property type="term" value="F:mRNA binding"/>
    <property type="evidence" value="ECO:0007669"/>
    <property type="project" value="UniProtKB-ARBA"/>
</dbReference>
<organism evidence="7 8">
    <name type="scientific">Gregarina niphandrodes</name>
    <name type="common">Septate eugregarine</name>
    <dbReference type="NCBI Taxonomy" id="110365"/>
    <lineage>
        <taxon>Eukaryota</taxon>
        <taxon>Sar</taxon>
        <taxon>Alveolata</taxon>
        <taxon>Apicomplexa</taxon>
        <taxon>Conoidasida</taxon>
        <taxon>Gregarinasina</taxon>
        <taxon>Eugregarinorida</taxon>
        <taxon>Gregarinidae</taxon>
        <taxon>Gregarina</taxon>
    </lineage>
</organism>
<feature type="compositionally biased region" description="Low complexity" evidence="4">
    <location>
        <begin position="412"/>
        <end position="425"/>
    </location>
</feature>
<dbReference type="GO" id="GO:0009967">
    <property type="term" value="P:positive regulation of signal transduction"/>
    <property type="evidence" value="ECO:0007669"/>
    <property type="project" value="UniProtKB-ARBA"/>
</dbReference>
<dbReference type="SMART" id="SM00360">
    <property type="entry name" value="RRM"/>
    <property type="match status" value="3"/>
</dbReference>
<dbReference type="InterPro" id="IPR000504">
    <property type="entry name" value="RRM_dom"/>
</dbReference>
<dbReference type="PRINTS" id="PR00961">
    <property type="entry name" value="HUDSXLRNA"/>
</dbReference>
<feature type="domain" description="RRM" evidence="6">
    <location>
        <begin position="149"/>
        <end position="230"/>
    </location>
</feature>
<dbReference type="FunFam" id="3.30.70.330:FF:000359">
    <property type="entry name" value="CUGBP Elav-like family member 2"/>
    <property type="match status" value="1"/>
</dbReference>
<keyword evidence="2 3" id="KW-0694">RNA-binding</keyword>
<evidence type="ECO:0000313" key="8">
    <source>
        <dbReference type="Proteomes" id="UP000019763"/>
    </source>
</evidence>
<dbReference type="AlphaFoldDB" id="A0A023BBI1"/>
<dbReference type="OrthoDB" id="267048at2759"/>
<evidence type="ECO:0000259" key="5">
    <source>
        <dbReference type="PROSITE" id="PS50020"/>
    </source>
</evidence>
<feature type="domain" description="RRM" evidence="6">
    <location>
        <begin position="49"/>
        <end position="130"/>
    </location>
</feature>
<dbReference type="InterPro" id="IPR002343">
    <property type="entry name" value="Hud_Sxl_RNA"/>
</dbReference>
<gene>
    <name evidence="7" type="ORF">GNI_027400</name>
</gene>
<dbReference type="PROSITE" id="PS50020">
    <property type="entry name" value="WW_DOMAIN_2"/>
    <property type="match status" value="1"/>
</dbReference>
<keyword evidence="1" id="KW-0677">Repeat</keyword>
<evidence type="ECO:0000256" key="2">
    <source>
        <dbReference type="ARBA" id="ARBA00022884"/>
    </source>
</evidence>
<dbReference type="GO" id="GO:0010629">
    <property type="term" value="P:negative regulation of gene expression"/>
    <property type="evidence" value="ECO:0007669"/>
    <property type="project" value="UniProtKB-ARBA"/>
</dbReference>
<comment type="caution">
    <text evidence="7">The sequence shown here is derived from an EMBL/GenBank/DDBJ whole genome shotgun (WGS) entry which is preliminary data.</text>
</comment>
<dbReference type="InterPro" id="IPR035979">
    <property type="entry name" value="RBD_domain_sf"/>
</dbReference>
<name>A0A023BBI1_GRENI</name>
<dbReference type="CDD" id="cd12362">
    <property type="entry name" value="RRM3_CELF1-6"/>
    <property type="match status" value="1"/>
</dbReference>
<dbReference type="SMART" id="SM00456">
    <property type="entry name" value="WW"/>
    <property type="match status" value="1"/>
</dbReference>
<evidence type="ECO:0000259" key="6">
    <source>
        <dbReference type="PROSITE" id="PS50102"/>
    </source>
</evidence>
<dbReference type="PANTHER" id="PTHR48025:SF1">
    <property type="entry name" value="RRM DOMAIN-CONTAINING PROTEIN"/>
    <property type="match status" value="1"/>
</dbReference>
<evidence type="ECO:0000313" key="7">
    <source>
        <dbReference type="EMBL" id="EZG79290.1"/>
    </source>
</evidence>
<dbReference type="VEuPathDB" id="CryptoDB:GNI_027400"/>
<dbReference type="InterPro" id="IPR050502">
    <property type="entry name" value="Euk_RNA-bind_prot"/>
</dbReference>
<dbReference type="RefSeq" id="XP_011129081.1">
    <property type="nucleotide sequence ID" value="XM_011130779.1"/>
</dbReference>
<accession>A0A023BBI1</accession>
<dbReference type="SUPFAM" id="SSF51045">
    <property type="entry name" value="WW domain"/>
    <property type="match status" value="1"/>
</dbReference>